<dbReference type="EMBL" id="WJXW01000015">
    <property type="protein sequence ID" value="KAF9730214.1"/>
    <property type="molecule type" value="Genomic_DNA"/>
</dbReference>
<feature type="compositionally biased region" description="Polar residues" evidence="1">
    <location>
        <begin position="74"/>
        <end position="84"/>
    </location>
</feature>
<comment type="caution">
    <text evidence="2">The sequence shown here is derived from an EMBL/GenBank/DDBJ whole genome shotgun (WGS) entry which is preliminary data.</text>
</comment>
<evidence type="ECO:0000256" key="1">
    <source>
        <dbReference type="SAM" id="MobiDB-lite"/>
    </source>
</evidence>
<name>A0A9P6G7C3_9PLEO</name>
<evidence type="ECO:0000313" key="2">
    <source>
        <dbReference type="EMBL" id="KAF9730214.1"/>
    </source>
</evidence>
<sequence length="84" mass="8670">MPSNSSSSGTNGSNTGRVGTNPQPNGNDGVTIRDDQSNTSGNAADSSPPARYTTDFLDDPAGTRTFDLSALYDNPQTNGNDSKT</sequence>
<accession>A0A9P6G7C3</accession>
<proteinExistence type="predicted"/>
<organism evidence="2 3">
    <name type="scientific">Paraphaeosphaeria minitans</name>
    <dbReference type="NCBI Taxonomy" id="565426"/>
    <lineage>
        <taxon>Eukaryota</taxon>
        <taxon>Fungi</taxon>
        <taxon>Dikarya</taxon>
        <taxon>Ascomycota</taxon>
        <taxon>Pezizomycotina</taxon>
        <taxon>Dothideomycetes</taxon>
        <taxon>Pleosporomycetidae</taxon>
        <taxon>Pleosporales</taxon>
        <taxon>Massarineae</taxon>
        <taxon>Didymosphaeriaceae</taxon>
        <taxon>Paraphaeosphaeria</taxon>
    </lineage>
</organism>
<evidence type="ECO:0000313" key="3">
    <source>
        <dbReference type="Proteomes" id="UP000756921"/>
    </source>
</evidence>
<reference evidence="2" key="1">
    <citation type="journal article" date="2020" name="Mol. Plant Microbe Interact.">
        <title>Genome Sequence of the Biocontrol Agent Coniothyrium minitans strain Conio (IMI 134523).</title>
        <authorList>
            <person name="Patel D."/>
            <person name="Shittu T.A."/>
            <person name="Baroncelli R."/>
            <person name="Muthumeenakshi S."/>
            <person name="Osborne T.H."/>
            <person name="Janganan T.K."/>
            <person name="Sreenivasaprasad S."/>
        </authorList>
    </citation>
    <scope>NUCLEOTIDE SEQUENCE</scope>
    <source>
        <strain evidence="2">Conio</strain>
    </source>
</reference>
<dbReference type="AlphaFoldDB" id="A0A9P6G7C3"/>
<dbReference type="Proteomes" id="UP000756921">
    <property type="component" value="Unassembled WGS sequence"/>
</dbReference>
<feature type="compositionally biased region" description="Low complexity" evidence="1">
    <location>
        <begin position="1"/>
        <end position="16"/>
    </location>
</feature>
<feature type="region of interest" description="Disordered" evidence="1">
    <location>
        <begin position="1"/>
        <end position="84"/>
    </location>
</feature>
<keyword evidence="3" id="KW-1185">Reference proteome</keyword>
<feature type="compositionally biased region" description="Polar residues" evidence="1">
    <location>
        <begin position="17"/>
        <end position="28"/>
    </location>
</feature>
<gene>
    <name evidence="2" type="ORF">PMIN01_12147</name>
</gene>
<protein>
    <submittedName>
        <fullName evidence="2">Uncharacterized protein</fullName>
    </submittedName>
</protein>